<keyword evidence="2" id="KW-1185">Reference proteome</keyword>
<proteinExistence type="predicted"/>
<name>A0A6H5HL61_9HEMI</name>
<dbReference type="Proteomes" id="UP000479000">
    <property type="component" value="Unassembled WGS sequence"/>
</dbReference>
<organism evidence="1 2">
    <name type="scientific">Nesidiocoris tenuis</name>
    <dbReference type="NCBI Taxonomy" id="355587"/>
    <lineage>
        <taxon>Eukaryota</taxon>
        <taxon>Metazoa</taxon>
        <taxon>Ecdysozoa</taxon>
        <taxon>Arthropoda</taxon>
        <taxon>Hexapoda</taxon>
        <taxon>Insecta</taxon>
        <taxon>Pterygota</taxon>
        <taxon>Neoptera</taxon>
        <taxon>Paraneoptera</taxon>
        <taxon>Hemiptera</taxon>
        <taxon>Heteroptera</taxon>
        <taxon>Panheteroptera</taxon>
        <taxon>Cimicomorpha</taxon>
        <taxon>Miridae</taxon>
        <taxon>Dicyphina</taxon>
        <taxon>Nesidiocoris</taxon>
    </lineage>
</organism>
<evidence type="ECO:0000313" key="1">
    <source>
        <dbReference type="EMBL" id="CAB0017556.1"/>
    </source>
</evidence>
<evidence type="ECO:0000313" key="2">
    <source>
        <dbReference type="Proteomes" id="UP000479000"/>
    </source>
</evidence>
<sequence>MKFNLYTCNIFEDKEVQGGFGNGGLKLSRSSCLSEILKTTKWSMLPNERLENHSYYKKYYNGTITICLKTMYPRGEGEVRLLEKPNALMARWTYSATGGDVARLVRAGLPWDSVMIETGDWKGRVVLESGGSGGWELRV</sequence>
<reference evidence="1 2" key="1">
    <citation type="submission" date="2020-02" db="EMBL/GenBank/DDBJ databases">
        <authorList>
            <person name="Ferguson B K."/>
        </authorList>
    </citation>
    <scope>NUCLEOTIDE SEQUENCE [LARGE SCALE GENOMIC DNA]</scope>
</reference>
<accession>A0A6H5HL61</accession>
<dbReference type="AlphaFoldDB" id="A0A6H5HL61"/>
<dbReference type="EMBL" id="CADCXU010031552">
    <property type="protein sequence ID" value="CAB0017556.1"/>
    <property type="molecule type" value="Genomic_DNA"/>
</dbReference>
<protein>
    <submittedName>
        <fullName evidence="1">Uncharacterized protein</fullName>
    </submittedName>
</protein>
<gene>
    <name evidence="1" type="ORF">NTEN_LOCUS21548</name>
</gene>